<evidence type="ECO:0000256" key="4">
    <source>
        <dbReference type="ARBA" id="ARBA00022989"/>
    </source>
</evidence>
<feature type="transmembrane region" description="Helical" evidence="7">
    <location>
        <begin position="434"/>
        <end position="453"/>
    </location>
</feature>
<comment type="subcellular location">
    <subcellularLocation>
        <location evidence="1">Membrane</location>
        <topology evidence="1">Multi-pass membrane protein</topology>
    </subcellularLocation>
</comment>
<proteinExistence type="inferred from homology"/>
<feature type="transmembrane region" description="Helical" evidence="7">
    <location>
        <begin position="62"/>
        <end position="82"/>
    </location>
</feature>
<evidence type="ECO:0000256" key="7">
    <source>
        <dbReference type="SAM" id="Phobius"/>
    </source>
</evidence>
<dbReference type="InterPro" id="IPR044644">
    <property type="entry name" value="DinF-like"/>
</dbReference>
<gene>
    <name evidence="8" type="ORF">C0Z16_06160</name>
</gene>
<comment type="caution">
    <text evidence="8">The sequence shown here is derived from an EMBL/GenBank/DDBJ whole genome shotgun (WGS) entry which is preliminary data.</text>
</comment>
<evidence type="ECO:0000313" key="9">
    <source>
        <dbReference type="Proteomes" id="UP000235659"/>
    </source>
</evidence>
<feature type="transmembrane region" description="Helical" evidence="7">
    <location>
        <begin position="94"/>
        <end position="116"/>
    </location>
</feature>
<feature type="transmembrane region" description="Helical" evidence="7">
    <location>
        <begin position="238"/>
        <end position="261"/>
    </location>
</feature>
<feature type="transmembrane region" description="Helical" evidence="7">
    <location>
        <begin position="403"/>
        <end position="422"/>
    </location>
</feature>
<feature type="transmembrane region" description="Helical" evidence="7">
    <location>
        <begin position="292"/>
        <end position="310"/>
    </location>
</feature>
<feature type="transmembrane region" description="Helical" evidence="7">
    <location>
        <begin position="185"/>
        <end position="204"/>
    </location>
</feature>
<protein>
    <submittedName>
        <fullName evidence="8">MATE family efflux transporter</fullName>
    </submittedName>
</protein>
<reference evidence="8 9" key="1">
    <citation type="submission" date="2018-01" db="EMBL/GenBank/DDBJ databases">
        <title>Whole genome analyses suggest that Burkholderia sensu lato contains two further novel genera in the rhizoxinica-symbiotica group Mycetohabitans gen. nov., and Trinickia gen. nov.: implications for the evolution of diazotrophy and nodulation in the Burkholderiaceae.</title>
        <authorList>
            <person name="Estrada-de los Santos P."/>
            <person name="Palmer M."/>
            <person name="Chavez-Ramirez B."/>
            <person name="Beukes C."/>
            <person name="Steenkamp E.T."/>
            <person name="Hirsch A.M."/>
            <person name="Manyaka P."/>
            <person name="Maluk M."/>
            <person name="Lafos M."/>
            <person name="Crook M."/>
            <person name="Gross E."/>
            <person name="Simon M.F."/>
            <person name="Bueno dos Reis Junior F."/>
            <person name="Poole P.S."/>
            <person name="Venter S.N."/>
            <person name="James E.K."/>
        </authorList>
    </citation>
    <scope>NUCLEOTIDE SEQUENCE [LARGE SCALE GENOMIC DNA]</scope>
    <source>
        <strain evidence="8 9">WSM 3937</strain>
    </source>
</reference>
<keyword evidence="5 7" id="KW-0472">Membrane</keyword>
<sequence length="495" mass="52372">MAVSRARRTRAGGNRGGFRRARSRPLGRGRLSLGVRAGTSLSHATPAGDAALAVPVRWHRRVLTLAFPIVLANLTQPILGAVDTAVAGHFEGASYLGGVALGGLFFNFVFWGFGFLRMGTTGLVAQAHGSGDDAGLRDNVVRALLLAAAIGAAVLALQMPLIDYALHMIGGSDAVQRHARIYCHARIWAAPLALGNYVVLGWLLGTQRVRLALLSQVFINGVNILAVFLYVYMFDWGVAGIGAATATADALGFVLGAALLWHGRPRGLPALNRHALLDATALRRLVALNRDIFVRTLCLLLSFGWFAHLGAKQGDATLAANALLLNFQTFMAYGLDGFAHAAEALVGAAIGARDRHAFVQAIKVTALWSALGALGFTLVYAGAGSWIVERLTDQLAVRATADLYLPWAALSPVISVGGYVLDGVFIGATRTRELMASMVVSFSLFVGASWALLTLYGNHGLWAAMLVFMAARGLTLGRYLPELIRGLPSRGGVSA</sequence>
<evidence type="ECO:0000313" key="8">
    <source>
        <dbReference type="EMBL" id="PMS33097.1"/>
    </source>
</evidence>
<keyword evidence="4 7" id="KW-1133">Transmembrane helix</keyword>
<evidence type="ECO:0000256" key="5">
    <source>
        <dbReference type="ARBA" id="ARBA00023136"/>
    </source>
</evidence>
<organism evidence="8 9">
    <name type="scientific">Paraburkholderia rhynchosiae</name>
    <dbReference type="NCBI Taxonomy" id="487049"/>
    <lineage>
        <taxon>Bacteria</taxon>
        <taxon>Pseudomonadati</taxon>
        <taxon>Pseudomonadota</taxon>
        <taxon>Betaproteobacteria</taxon>
        <taxon>Burkholderiales</taxon>
        <taxon>Burkholderiaceae</taxon>
        <taxon>Paraburkholderia</taxon>
    </lineage>
</organism>
<dbReference type="PANTHER" id="PTHR42893:SF46">
    <property type="entry name" value="PROTEIN DETOXIFICATION 44, CHLOROPLASTIC"/>
    <property type="match status" value="1"/>
</dbReference>
<keyword evidence="3 7" id="KW-0812">Transmembrane</keyword>
<feature type="region of interest" description="Disordered" evidence="6">
    <location>
        <begin position="1"/>
        <end position="24"/>
    </location>
</feature>
<keyword evidence="9" id="KW-1185">Reference proteome</keyword>
<dbReference type="InterPro" id="IPR002528">
    <property type="entry name" value="MATE_fam"/>
</dbReference>
<feature type="compositionally biased region" description="Basic residues" evidence="6">
    <location>
        <begin position="1"/>
        <end position="10"/>
    </location>
</feature>
<name>A0ABX4VBC9_9BURK</name>
<feature type="transmembrane region" description="Helical" evidence="7">
    <location>
        <begin position="364"/>
        <end position="383"/>
    </location>
</feature>
<evidence type="ECO:0000256" key="6">
    <source>
        <dbReference type="SAM" id="MobiDB-lite"/>
    </source>
</evidence>
<feature type="transmembrane region" description="Helical" evidence="7">
    <location>
        <begin position="330"/>
        <end position="352"/>
    </location>
</feature>
<dbReference type="Pfam" id="PF01554">
    <property type="entry name" value="MatE"/>
    <property type="match status" value="2"/>
</dbReference>
<feature type="transmembrane region" description="Helical" evidence="7">
    <location>
        <begin position="143"/>
        <end position="165"/>
    </location>
</feature>
<dbReference type="PANTHER" id="PTHR42893">
    <property type="entry name" value="PROTEIN DETOXIFICATION 44, CHLOROPLASTIC-RELATED"/>
    <property type="match status" value="1"/>
</dbReference>
<evidence type="ECO:0000256" key="2">
    <source>
        <dbReference type="ARBA" id="ARBA00010199"/>
    </source>
</evidence>
<feature type="transmembrane region" description="Helical" evidence="7">
    <location>
        <begin position="211"/>
        <end position="232"/>
    </location>
</feature>
<evidence type="ECO:0000256" key="3">
    <source>
        <dbReference type="ARBA" id="ARBA00022692"/>
    </source>
</evidence>
<accession>A0ABX4VBC9</accession>
<dbReference type="Proteomes" id="UP000235659">
    <property type="component" value="Unassembled WGS sequence"/>
</dbReference>
<dbReference type="CDD" id="cd13136">
    <property type="entry name" value="MATE_DinF_like"/>
    <property type="match status" value="1"/>
</dbReference>
<dbReference type="EMBL" id="PNXY01000003">
    <property type="protein sequence ID" value="PMS33097.1"/>
    <property type="molecule type" value="Genomic_DNA"/>
</dbReference>
<comment type="similarity">
    <text evidence="2">Belongs to the multi antimicrobial extrusion (MATE) (TC 2.A.66.1) family.</text>
</comment>
<evidence type="ECO:0000256" key="1">
    <source>
        <dbReference type="ARBA" id="ARBA00004141"/>
    </source>
</evidence>
<dbReference type="NCBIfam" id="TIGR00797">
    <property type="entry name" value="matE"/>
    <property type="match status" value="1"/>
</dbReference>